<dbReference type="RefSeq" id="WP_167461498.1">
    <property type="nucleotide sequence ID" value="NZ_CP046171.1"/>
</dbReference>
<dbReference type="Gene3D" id="3.30.1390.10">
    <property type="match status" value="1"/>
</dbReference>
<dbReference type="GO" id="GO:0006412">
    <property type="term" value="P:translation"/>
    <property type="evidence" value="ECO:0007669"/>
    <property type="project" value="InterPro"/>
</dbReference>
<proteinExistence type="predicted"/>
<dbReference type="Pfam" id="PF00542">
    <property type="entry name" value="Ribosomal_L12"/>
    <property type="match status" value="1"/>
</dbReference>
<organism evidence="2 3">
    <name type="scientific">Nocardia brasiliensis</name>
    <dbReference type="NCBI Taxonomy" id="37326"/>
    <lineage>
        <taxon>Bacteria</taxon>
        <taxon>Bacillati</taxon>
        <taxon>Actinomycetota</taxon>
        <taxon>Actinomycetes</taxon>
        <taxon>Mycobacteriales</taxon>
        <taxon>Nocardiaceae</taxon>
        <taxon>Nocardia</taxon>
    </lineage>
</organism>
<protein>
    <recommendedName>
        <fullName evidence="1">Large ribosomal subunit protein bL12 C-terminal domain-containing protein</fullName>
    </recommendedName>
</protein>
<evidence type="ECO:0000259" key="1">
    <source>
        <dbReference type="Pfam" id="PF00542"/>
    </source>
</evidence>
<dbReference type="SUPFAM" id="SSF54736">
    <property type="entry name" value="ClpS-like"/>
    <property type="match status" value="1"/>
</dbReference>
<evidence type="ECO:0000313" key="2">
    <source>
        <dbReference type="EMBL" id="QIS02401.1"/>
    </source>
</evidence>
<name>A0A6G9XN79_NOCBR</name>
<evidence type="ECO:0000313" key="3">
    <source>
        <dbReference type="Proteomes" id="UP000501705"/>
    </source>
</evidence>
<dbReference type="InterPro" id="IPR014719">
    <property type="entry name" value="Ribosomal_bL12_C/ClpS-like"/>
</dbReference>
<dbReference type="InterPro" id="IPR013823">
    <property type="entry name" value="Ribosomal_bL12_C"/>
</dbReference>
<dbReference type="AlphaFoldDB" id="A0A6G9XN79"/>
<gene>
    <name evidence="2" type="ORF">F5X71_08755</name>
</gene>
<accession>A0A6G9XN79</accession>
<dbReference type="EMBL" id="CP046171">
    <property type="protein sequence ID" value="QIS02401.1"/>
    <property type="molecule type" value="Genomic_DNA"/>
</dbReference>
<dbReference type="Proteomes" id="UP000501705">
    <property type="component" value="Chromosome"/>
</dbReference>
<reference evidence="2 3" key="1">
    <citation type="journal article" date="2019" name="ACS Chem. Biol.">
        <title>Identification and Mobilization of a Cryptic Antibiotic Biosynthesis Gene Locus from a Human-Pathogenic Nocardia Isolate.</title>
        <authorList>
            <person name="Herisse M."/>
            <person name="Ishida K."/>
            <person name="Porter J.L."/>
            <person name="Howden B."/>
            <person name="Hertweck C."/>
            <person name="Stinear T.P."/>
            <person name="Pidot S.J."/>
        </authorList>
    </citation>
    <scope>NUCLEOTIDE SEQUENCE [LARGE SCALE GENOMIC DNA]</scope>
    <source>
        <strain evidence="2 3">AUSMDU00024985</strain>
    </source>
</reference>
<sequence>MFAHRRLERKIDALHAKLDLILDHLGIQERPDLITAKPIPAMPVASVPGSFSWAEIDDLLALGKKIQAIKRFRELTGAGLKEAKDAVDQRERERGY</sequence>
<feature type="domain" description="Large ribosomal subunit protein bL12 C-terminal" evidence="1">
    <location>
        <begin position="63"/>
        <end position="89"/>
    </location>
</feature>
<dbReference type="GO" id="GO:0003735">
    <property type="term" value="F:structural constituent of ribosome"/>
    <property type="evidence" value="ECO:0007669"/>
    <property type="project" value="InterPro"/>
</dbReference>